<evidence type="ECO:0000313" key="3">
    <source>
        <dbReference type="Proteomes" id="UP000002640"/>
    </source>
</evidence>
<feature type="transmembrane region" description="Helical" evidence="1">
    <location>
        <begin position="55"/>
        <end position="77"/>
    </location>
</feature>
<protein>
    <submittedName>
        <fullName evidence="2">Uncharacterized protein</fullName>
    </submittedName>
</protein>
<dbReference type="GeneID" id="20651697"/>
<evidence type="ECO:0000313" key="2">
    <source>
        <dbReference type="EMBL" id="EGZ20399.1"/>
    </source>
</evidence>
<keyword evidence="3" id="KW-1185">Reference proteome</keyword>
<keyword evidence="1" id="KW-0812">Transmembrane</keyword>
<dbReference type="KEGG" id="psoj:PHYSODRAFT_411258"/>
<evidence type="ECO:0000256" key="1">
    <source>
        <dbReference type="SAM" id="Phobius"/>
    </source>
</evidence>
<feature type="non-terminal residue" evidence="2">
    <location>
        <position position="124"/>
    </location>
</feature>
<dbReference type="RefSeq" id="XP_009523116.1">
    <property type="nucleotide sequence ID" value="XM_009524821.1"/>
</dbReference>
<dbReference type="Proteomes" id="UP000002640">
    <property type="component" value="Unassembled WGS sequence"/>
</dbReference>
<proteinExistence type="predicted"/>
<reference evidence="2 3" key="1">
    <citation type="journal article" date="2006" name="Science">
        <title>Phytophthora genome sequences uncover evolutionary origins and mechanisms of pathogenesis.</title>
        <authorList>
            <person name="Tyler B.M."/>
            <person name="Tripathy S."/>
            <person name="Zhang X."/>
            <person name="Dehal P."/>
            <person name="Jiang R.H."/>
            <person name="Aerts A."/>
            <person name="Arredondo F.D."/>
            <person name="Baxter L."/>
            <person name="Bensasson D."/>
            <person name="Beynon J.L."/>
            <person name="Chapman J."/>
            <person name="Damasceno C.M."/>
            <person name="Dorrance A.E."/>
            <person name="Dou D."/>
            <person name="Dickerman A.W."/>
            <person name="Dubchak I.L."/>
            <person name="Garbelotto M."/>
            <person name="Gijzen M."/>
            <person name="Gordon S.G."/>
            <person name="Govers F."/>
            <person name="Grunwald N.J."/>
            <person name="Huang W."/>
            <person name="Ivors K.L."/>
            <person name="Jones R.W."/>
            <person name="Kamoun S."/>
            <person name="Krampis K."/>
            <person name="Lamour K.H."/>
            <person name="Lee M.K."/>
            <person name="McDonald W.H."/>
            <person name="Medina M."/>
            <person name="Meijer H.J."/>
            <person name="Nordberg E.K."/>
            <person name="Maclean D.J."/>
            <person name="Ospina-Giraldo M.D."/>
            <person name="Morris P.F."/>
            <person name="Phuntumart V."/>
            <person name="Putnam N.H."/>
            <person name="Rash S."/>
            <person name="Rose J.K."/>
            <person name="Sakihama Y."/>
            <person name="Salamov A.A."/>
            <person name="Savidor A."/>
            <person name="Scheuring C.F."/>
            <person name="Smith B.M."/>
            <person name="Sobral B.W."/>
            <person name="Terry A."/>
            <person name="Torto-Alalibo T.A."/>
            <person name="Win J."/>
            <person name="Xu Z."/>
            <person name="Zhang H."/>
            <person name="Grigoriev I.V."/>
            <person name="Rokhsar D.S."/>
            <person name="Boore J.L."/>
        </authorList>
    </citation>
    <scope>NUCLEOTIDE SEQUENCE [LARGE SCALE GENOMIC DNA]</scope>
    <source>
        <strain evidence="2 3">P6497</strain>
    </source>
</reference>
<keyword evidence="1" id="KW-0472">Membrane</keyword>
<accession>G4Z7J6</accession>
<name>G4Z7J6_PHYSP</name>
<gene>
    <name evidence="2" type="ORF">PHYSODRAFT_411258</name>
</gene>
<organism evidence="2 3">
    <name type="scientific">Phytophthora sojae (strain P6497)</name>
    <name type="common">Soybean stem and root rot agent</name>
    <name type="synonym">Phytophthora megasperma f. sp. glycines</name>
    <dbReference type="NCBI Taxonomy" id="1094619"/>
    <lineage>
        <taxon>Eukaryota</taxon>
        <taxon>Sar</taxon>
        <taxon>Stramenopiles</taxon>
        <taxon>Oomycota</taxon>
        <taxon>Peronosporomycetes</taxon>
        <taxon>Peronosporales</taxon>
        <taxon>Peronosporaceae</taxon>
        <taxon>Phytophthora</taxon>
    </lineage>
</organism>
<dbReference type="EMBL" id="JH159153">
    <property type="protein sequence ID" value="EGZ20399.1"/>
    <property type="molecule type" value="Genomic_DNA"/>
</dbReference>
<dbReference type="InParanoid" id="G4Z7J6"/>
<feature type="transmembrane region" description="Helical" evidence="1">
    <location>
        <begin position="12"/>
        <end position="34"/>
    </location>
</feature>
<dbReference type="AlphaFoldDB" id="G4Z7J6"/>
<keyword evidence="1" id="KW-1133">Transmembrane helix</keyword>
<feature type="non-terminal residue" evidence="2">
    <location>
        <position position="1"/>
    </location>
</feature>
<sequence>LEVMCTTECVVLTAYLDAAVPIFYGTFLLVMVHLPSAKYHAELSGGTTDNVRDTIDSLFIFAAVELVAFGLLTLLVYRKLGFNVLYQLAFVLESQAELIQSKLLAWVFLTMTFRVAQFGALRVV</sequence>